<feature type="compositionally biased region" description="Polar residues" evidence="5">
    <location>
        <begin position="980"/>
        <end position="989"/>
    </location>
</feature>
<dbReference type="InterPro" id="IPR013083">
    <property type="entry name" value="Znf_RING/FYVE/PHD"/>
</dbReference>
<evidence type="ECO:0000259" key="6">
    <source>
        <dbReference type="PROSITE" id="PS50016"/>
    </source>
</evidence>
<evidence type="ECO:0000256" key="1">
    <source>
        <dbReference type="ARBA" id="ARBA00022723"/>
    </source>
</evidence>
<dbReference type="GO" id="GO:0008270">
    <property type="term" value="F:zinc ion binding"/>
    <property type="evidence" value="ECO:0007669"/>
    <property type="project" value="UniProtKB-KW"/>
</dbReference>
<keyword evidence="3" id="KW-0862">Zinc</keyword>
<evidence type="ECO:0000256" key="4">
    <source>
        <dbReference type="PROSITE-ProRule" id="PRU00325"/>
    </source>
</evidence>
<feature type="compositionally biased region" description="Basic and acidic residues" evidence="5">
    <location>
        <begin position="873"/>
        <end position="884"/>
    </location>
</feature>
<feature type="compositionally biased region" description="Polar residues" evidence="5">
    <location>
        <begin position="1009"/>
        <end position="1018"/>
    </location>
</feature>
<feature type="compositionally biased region" description="Polar residues" evidence="5">
    <location>
        <begin position="787"/>
        <end position="814"/>
    </location>
</feature>
<dbReference type="InterPro" id="IPR001965">
    <property type="entry name" value="Znf_PHD"/>
</dbReference>
<reference evidence="9" key="1">
    <citation type="submission" date="2025-08" db="UniProtKB">
        <authorList>
            <consortium name="RefSeq"/>
        </authorList>
    </citation>
    <scope>IDENTIFICATION</scope>
    <source>
        <tissue evidence="9">Total insect</tissue>
    </source>
</reference>
<dbReference type="Pfam" id="PF04434">
    <property type="entry name" value="SWIM"/>
    <property type="match status" value="1"/>
</dbReference>
<dbReference type="InterPro" id="IPR007527">
    <property type="entry name" value="Znf_SWIM"/>
</dbReference>
<sequence length="1629" mass="184625">MAGPAEGIRQGAYFSSYAEFKEALDIYNREKNVLFTTASSKAVAIANNNLKAGEEPYAEALKYKNLTLTCKSGGYYRPSSSKGLRPHQRTMKIGCPAQITLKAVRHPTQRLQITILREKHSHLQTEDFAAFYPENRRVDAETETTVDNMILCGAKPMHIRSHVRSTTRKKMTPKDFSNLQQKIKKKNRKGKTDEEDLLAELNHLLEEDPGSFYKIGYVDEGESEEEEEDGDEAEKPRPIDFIIFQTSEMRENLRRFPDIVGMDTTYDTNKHNMHLVVMQVVDNHGNGRIVAYVLVRRETKDIIEASIATFAKANEDVMPHVKTVLVDKDYKEIGGIKKVLPHVHVHLCHTHVLRIFERKTKKEDNGPEIFKIVKQMSVCQSKEEFLELYSKLQTVASENFMTQYFDKFWKDIDSAWILYVRNASLSLGIRSNQHVESHNGKIKSVINRTQTVADLIRQLLRLHKSREFDSAYKDFREMASKAYIAHNRDPDVQLILDSLSDWGGRLLVSELKKSASPDYVQGPDIVTEDENLCSCNFYKMFGMKHCAHIFFQRRNSGHELFVVADVPLRWLKTDNRNQDPDEDESPVRELQNGGQVRVSMRRHPLGPRPMDKAAKYKKALEVCTEISSLLSLTGGQQFEQRMEALENILKLWMSKRECIVLPISANGVIDMEFIQNSETHNVEPTASDRTTEEVHISSNTETSGTHNLRDDLGAQKCPPDIYMVTCKNCEVAIPRKIVKKQGSRNYKRFYYVCRCHPTAPFYRWEKCFHCNAVDVREGHYQEDAIPHSQNGPGENTSSPNIFGNRSPLNNSANSGGEIGPSNNDQEKTLAELVSDYEIKSRASSARMQPPGSPDMFGPSDPESDGSFHMSSRRSPELHETHSHISDSPTENIPGNSSPDENVSLSLPSCDEFVFTTNSANNDPEYVLIQKQISEGKTLSQLLADFDRRNPPKRNDQRGQETATDESDGSPIHTSIRRSQELTSPTNTVSEPDEDSDGLSIHTSLRRSQELTSPTNTVVQPDEDSDGLSIHTSLRRSQELTSPTNSVHDQDLDGLSIHSPSRRSQELTSPTNSGANKEQEPGSEKNSGGSIHKFKRNPQGMTPSTNSAANKILQHQPSFALPQTNQGPLKPLDKSAQEARRKKGKEIPDANVKEHSHNSWIVVSSTDQDQSYKVIEKQQLCKISACAEPPCSHMFSCSCQDFRYRKAPCKHIYKIYEVVKQNEENNANSRRIVIRDVSKLSSLVLPSHNVSGNPRIKKPEKKGGSTRQPRLLNECGACNKIIQQGALISTCSLCKKVVHQDTECSIPSVSGVMVDEDVRVCRRCLCERCKKPKTKNHLCQCHTCHRAIRDSDDSSECNNCRQYSHNRCISHKNAFCDPCNYIRVTGWGRNDTRLLLNGAMLTDVHIIAAIRMLQDQFPDVDGLQPPIAQEKDITTNVIQYPKRRPGSDYVQIISNGHMHWLTCIILKGPHGKATVLDTLNNFSLSSFAEQQVALMMHTDHTEFKVYFPHCQDQGATMDCGPLAIALSTEFCFTREIKETTFDTDRLRPHFLQCMQRGRMERFPQRGEPPKLKKGSSSKWSFVKVYCKCRLPDHFDKMLVKCSTCRMYYHMKCEGLTKNPSKRHWSCSKCC</sequence>
<protein>
    <submittedName>
        <fullName evidence="9">Uncharacterized protein LOC117648161</fullName>
    </submittedName>
</protein>
<evidence type="ECO:0000256" key="5">
    <source>
        <dbReference type="SAM" id="MobiDB-lite"/>
    </source>
</evidence>
<proteinExistence type="predicted"/>
<dbReference type="InterPro" id="IPR019786">
    <property type="entry name" value="Zinc_finger_PHD-type_CS"/>
</dbReference>
<keyword evidence="8" id="KW-1185">Reference proteome</keyword>
<dbReference type="Gene3D" id="3.30.40.10">
    <property type="entry name" value="Zinc/RING finger domain, C3HC4 (zinc finger)"/>
    <property type="match status" value="1"/>
</dbReference>
<dbReference type="InterPro" id="IPR048324">
    <property type="entry name" value="ZSWIM1-3_RNaseH-like"/>
</dbReference>
<dbReference type="KEGG" id="tpal:117648161"/>
<dbReference type="RefSeq" id="XP_034246307.1">
    <property type="nucleotide sequence ID" value="XM_034390416.1"/>
</dbReference>
<feature type="region of interest" description="Disordered" evidence="5">
    <location>
        <begin position="1118"/>
        <end position="1152"/>
    </location>
</feature>
<feature type="compositionally biased region" description="Polar residues" evidence="5">
    <location>
        <begin position="885"/>
        <end position="904"/>
    </location>
</feature>
<dbReference type="PROSITE" id="PS50966">
    <property type="entry name" value="ZF_SWIM"/>
    <property type="match status" value="1"/>
</dbReference>
<feature type="compositionally biased region" description="Polar residues" evidence="5">
    <location>
        <begin position="696"/>
        <end position="706"/>
    </location>
</feature>
<dbReference type="InterPro" id="IPR052579">
    <property type="entry name" value="Zinc_finger_SWIM"/>
</dbReference>
<dbReference type="InParanoid" id="A0A6P8ZCF4"/>
<dbReference type="PROSITE" id="PS50016">
    <property type="entry name" value="ZF_PHD_2"/>
    <property type="match status" value="1"/>
</dbReference>
<dbReference type="InterPro" id="IPR019787">
    <property type="entry name" value="Znf_PHD-finger"/>
</dbReference>
<feature type="region of interest" description="Disordered" evidence="5">
    <location>
        <begin position="783"/>
        <end position="824"/>
    </location>
</feature>
<dbReference type="SUPFAM" id="SSF57903">
    <property type="entry name" value="FYVE/PHD zinc finger"/>
    <property type="match status" value="1"/>
</dbReference>
<feature type="region of interest" description="Disordered" evidence="5">
    <location>
        <begin position="1248"/>
        <end position="1267"/>
    </location>
</feature>
<dbReference type="Pfam" id="PF21056">
    <property type="entry name" value="ZSWIM1-3_RNaseH-like"/>
    <property type="match status" value="1"/>
</dbReference>
<name>A0A6P8ZCF4_THRPL</name>
<keyword evidence="2 4" id="KW-0863">Zinc-finger</keyword>
<dbReference type="PANTHER" id="PTHR31569:SF4">
    <property type="entry name" value="SWIM-TYPE DOMAIN-CONTAINING PROTEIN"/>
    <property type="match status" value="1"/>
</dbReference>
<dbReference type="PANTHER" id="PTHR31569">
    <property type="entry name" value="SWIM-TYPE DOMAIN-CONTAINING PROTEIN"/>
    <property type="match status" value="1"/>
</dbReference>
<evidence type="ECO:0000313" key="9">
    <source>
        <dbReference type="RefSeq" id="XP_034246307.1"/>
    </source>
</evidence>
<dbReference type="GeneID" id="117648161"/>
<evidence type="ECO:0000256" key="3">
    <source>
        <dbReference type="ARBA" id="ARBA00022833"/>
    </source>
</evidence>
<keyword evidence="1" id="KW-0479">Metal-binding</keyword>
<dbReference type="SUPFAM" id="SSF54001">
    <property type="entry name" value="Cysteine proteinases"/>
    <property type="match status" value="1"/>
</dbReference>
<dbReference type="CDD" id="cd15489">
    <property type="entry name" value="PHD_SF"/>
    <property type="match status" value="1"/>
</dbReference>
<feature type="region of interest" description="Disordered" evidence="5">
    <location>
        <begin position="681"/>
        <end position="710"/>
    </location>
</feature>
<organism evidence="9">
    <name type="scientific">Thrips palmi</name>
    <name type="common">Melon thrips</name>
    <dbReference type="NCBI Taxonomy" id="161013"/>
    <lineage>
        <taxon>Eukaryota</taxon>
        <taxon>Metazoa</taxon>
        <taxon>Ecdysozoa</taxon>
        <taxon>Arthropoda</taxon>
        <taxon>Hexapoda</taxon>
        <taxon>Insecta</taxon>
        <taxon>Pterygota</taxon>
        <taxon>Neoptera</taxon>
        <taxon>Paraneoptera</taxon>
        <taxon>Thysanoptera</taxon>
        <taxon>Terebrantia</taxon>
        <taxon>Thripoidea</taxon>
        <taxon>Thripidae</taxon>
        <taxon>Thrips</taxon>
    </lineage>
</organism>
<feature type="compositionally biased region" description="Basic and acidic residues" evidence="5">
    <location>
        <begin position="944"/>
        <end position="958"/>
    </location>
</feature>
<feature type="domain" description="PHD-type" evidence="6">
    <location>
        <begin position="1582"/>
        <end position="1629"/>
    </location>
</feature>
<dbReference type="Pfam" id="PF21599">
    <property type="entry name" value="ZSWIM3_N"/>
    <property type="match status" value="1"/>
</dbReference>
<dbReference type="SMART" id="SM00249">
    <property type="entry name" value="PHD"/>
    <property type="match status" value="2"/>
</dbReference>
<gene>
    <name evidence="9" type="primary">LOC117648161</name>
</gene>
<evidence type="ECO:0000256" key="2">
    <source>
        <dbReference type="ARBA" id="ARBA00022771"/>
    </source>
</evidence>
<feature type="compositionally biased region" description="Polar residues" evidence="5">
    <location>
        <begin position="1065"/>
        <end position="1075"/>
    </location>
</feature>
<dbReference type="InterPro" id="IPR038765">
    <property type="entry name" value="Papain-like_cys_pep_sf"/>
</dbReference>
<dbReference type="OrthoDB" id="7694209at2759"/>
<evidence type="ECO:0000259" key="7">
    <source>
        <dbReference type="PROSITE" id="PS50966"/>
    </source>
</evidence>
<dbReference type="Proteomes" id="UP000515158">
    <property type="component" value="Unplaced"/>
</dbReference>
<feature type="compositionally biased region" description="Basic and acidic residues" evidence="5">
    <location>
        <begin position="1130"/>
        <end position="1152"/>
    </location>
</feature>
<accession>A0A6P8ZCF4</accession>
<feature type="region of interest" description="Disordered" evidence="5">
    <location>
        <begin position="841"/>
        <end position="904"/>
    </location>
</feature>
<feature type="region of interest" description="Disordered" evidence="5">
    <location>
        <begin position="944"/>
        <end position="1106"/>
    </location>
</feature>
<dbReference type="PROSITE" id="PS01359">
    <property type="entry name" value="ZF_PHD_1"/>
    <property type="match status" value="1"/>
</dbReference>
<dbReference type="InterPro" id="IPR048325">
    <property type="entry name" value="ZSWIM3_N"/>
</dbReference>
<feature type="region of interest" description="Disordered" evidence="5">
    <location>
        <begin position="574"/>
        <end position="610"/>
    </location>
</feature>
<dbReference type="InterPro" id="IPR011011">
    <property type="entry name" value="Znf_FYVE_PHD"/>
</dbReference>
<evidence type="ECO:0000313" key="8">
    <source>
        <dbReference type="Proteomes" id="UP000515158"/>
    </source>
</evidence>
<feature type="domain" description="SWIM-type" evidence="7">
    <location>
        <begin position="1171"/>
        <end position="1219"/>
    </location>
</feature>